<name>A0A427XZJ5_9TREE</name>
<dbReference type="GeneID" id="39590373"/>
<dbReference type="InterPro" id="IPR058565">
    <property type="entry name" value="Ig_TRAPPC9_Trs120_1st"/>
</dbReference>
<evidence type="ECO:0000313" key="3">
    <source>
        <dbReference type="EMBL" id="RSH84314.1"/>
    </source>
</evidence>
<feature type="region of interest" description="Disordered" evidence="1">
    <location>
        <begin position="1094"/>
        <end position="1116"/>
    </location>
</feature>
<comment type="caution">
    <text evidence="3">The sequence shown here is derived from an EMBL/GenBank/DDBJ whole genome shotgun (WGS) entry which is preliminary data.</text>
</comment>
<dbReference type="PANTHER" id="PTHR12975">
    <property type="entry name" value="TRANSPORT PROTEIN TRAPP"/>
    <property type="match status" value="1"/>
</dbReference>
<evidence type="ECO:0000256" key="1">
    <source>
        <dbReference type="SAM" id="MobiDB-lite"/>
    </source>
</evidence>
<dbReference type="PANTHER" id="PTHR12975:SF6">
    <property type="entry name" value="TRAFFICKING PROTEIN PARTICLE COMPLEX SUBUNIT 8"/>
    <property type="match status" value="1"/>
</dbReference>
<evidence type="ECO:0000313" key="4">
    <source>
        <dbReference type="Proteomes" id="UP000279236"/>
    </source>
</evidence>
<dbReference type="Pfam" id="PF12739">
    <property type="entry name" value="TRAPPC-Trs85"/>
    <property type="match status" value="1"/>
</dbReference>
<dbReference type="InterPro" id="IPR024420">
    <property type="entry name" value="TRAPP_III_complex_Trs85"/>
</dbReference>
<dbReference type="STRING" id="105984.A0A427XZJ5"/>
<dbReference type="Proteomes" id="UP000279236">
    <property type="component" value="Unassembled WGS sequence"/>
</dbReference>
<dbReference type="RefSeq" id="XP_028477762.1">
    <property type="nucleotide sequence ID" value="XM_028621310.1"/>
</dbReference>
<gene>
    <name evidence="3" type="ORF">EHS24_005830</name>
</gene>
<organism evidence="3 4">
    <name type="scientific">Apiotrichum porosum</name>
    <dbReference type="NCBI Taxonomy" id="105984"/>
    <lineage>
        <taxon>Eukaryota</taxon>
        <taxon>Fungi</taxon>
        <taxon>Dikarya</taxon>
        <taxon>Basidiomycota</taxon>
        <taxon>Agaricomycotina</taxon>
        <taxon>Tremellomycetes</taxon>
        <taxon>Trichosporonales</taxon>
        <taxon>Trichosporonaceae</taxon>
        <taxon>Apiotrichum</taxon>
    </lineage>
</organism>
<keyword evidence="4" id="KW-1185">Reference proteome</keyword>
<evidence type="ECO:0000259" key="2">
    <source>
        <dbReference type="Pfam" id="PF26254"/>
    </source>
</evidence>
<dbReference type="GO" id="GO:1990072">
    <property type="term" value="C:TRAPPIII protein complex"/>
    <property type="evidence" value="ECO:0007669"/>
    <property type="project" value="TreeGrafter"/>
</dbReference>
<dbReference type="OrthoDB" id="203724at2759"/>
<feature type="domain" description="Trs120/TRAPPC9 first Ig-like" evidence="2">
    <location>
        <begin position="691"/>
        <end position="762"/>
    </location>
</feature>
<dbReference type="EMBL" id="RSCE01000003">
    <property type="protein sequence ID" value="RSH84314.1"/>
    <property type="molecule type" value="Genomic_DNA"/>
</dbReference>
<protein>
    <recommendedName>
        <fullName evidence="2">Trs120/TRAPPC9 first Ig-like domain-containing protein</fullName>
    </recommendedName>
</protein>
<accession>A0A427XZJ5</accession>
<feature type="compositionally biased region" description="Low complexity" evidence="1">
    <location>
        <begin position="1094"/>
        <end position="1105"/>
    </location>
</feature>
<sequence>MPAPPLSIIQSLSPRVAVLASDDVADSCAANGCRGLNELLRPWEGGTERVSVLSSTLTPTVHPTFPLRFVSYASVYANPAQASINPDMVVDLVGSCVGKHSPDDEMHYPTTRALLLSSRPLAPHETFNHPVGVLFAISTTTPDPMTTLQRLYGQAVGTGAQAAPWMDGVQVLKFFVVVHDVSKAGADLEGANELLALVKKAYGPHSTLLVINSRTPSDSQPPTAESAPVTSMIPRKPEITDHASIVKAYAAAMSNLTLSPMAAAAESGGQAPRSYAQRLSSEDVDRLIAVVRELVVQSLVPWMEARVREWNEAYQSNRRGLTGRLFGAGRKLFGTSRPSSPSPAAGHAVYNPAKGFYPVNSVEALARRLADFSFMLRDYRYSASIYDNLRRDYTQDRAWRYVSAATEMHGLATLLSNGYFHPGVQPGNPTPQTTLQHSDICASLEQAVTTYLGRTGGVGAVHLDALRVTVLYYEAWKALNEWRGVGALLVRAAGEADEVPCAVIVEEAAAADVKGGKSQRGRRRQAFHLVMAARRYEKAGLKQYSRRCLARAADLMRDAPWAAACERIEYSLGRQAYTLGESAVAVEHFLGLLQRDESSAFGAQGMVLEDMALAYEQLVAHPEQLAAAKDRLRLPTPLFDATKTRVVLPAESSASAVGDAEKWAALDTQALAHWDRKGKKPMSVLPDTRRIVAAVGETLHVELTASNPLNATVVIKDITLAVDGAAVDVETVPETALEPYETRQVAVAITPTAAGTFTIASASCMFHRFLPVTENLAKRGRRLHATKAQRLTPTYAPDSSLTVHAEGGAPRVAAELNVPEVMFEGEVVHATLQLRNAGTTVVENVQLVCSQFGVVDLDTDTPHSDTPASIPNTISANGPLTVYPGSIAAGESVSVPVRITAPAPGALELLALAVYSVPDGPSAATRLSAKVDVKRLLTIYADVSPARTGYLVTLEVTSHAADPVTLGQITPVSEYWEPRGDITSHGVLFPNQVFRAVLPVVAREDVGSLDLTQTGLVANLNRVLKHDDRLAPISPETVSICVPEGYIASRRAHRLRFAAAFFPALATHLVPRVLPLFDPLDLDIDVAWTIRSPTTAPDSSASTLTQQTRRGHASVHGLTPAPRFSLVESLRSEEDTPAKRTMYEETGRLRQVMLDSVLDGVYASEQDPIVVRARVPGAKSGRVTHDFAEGALVLPLSIELQNRSPVLPTRWIVRLPTPNTPTPTPGVNRAPGSDTVYTGSLSQRGVLPPNGTVVVDTGVWVPEPGLVSLGGWEIARETGEGDHNDDDGVTWAPRAAWMGLGTAPGVVVVQA</sequence>
<proteinExistence type="predicted"/>
<reference evidence="3 4" key="1">
    <citation type="submission" date="2018-11" db="EMBL/GenBank/DDBJ databases">
        <title>Genome sequence of Apiotrichum porosum DSM 27194.</title>
        <authorList>
            <person name="Aliyu H."/>
            <person name="Gorte O."/>
            <person name="Ochsenreither K."/>
        </authorList>
    </citation>
    <scope>NUCLEOTIDE SEQUENCE [LARGE SCALE GENOMIC DNA]</scope>
    <source>
        <strain evidence="3 4">DSM 27194</strain>
    </source>
</reference>
<dbReference type="Pfam" id="PF26254">
    <property type="entry name" value="Ig_TRAPPC9-Trs120_1st"/>
    <property type="match status" value="1"/>
</dbReference>